<reference evidence="3" key="1">
    <citation type="submission" date="2013-07" db="EMBL/GenBank/DDBJ databases">
        <title>The Genome Sequence of Cryptococcus pinus CBS10737.</title>
        <authorList>
            <consortium name="The Broad Institute Genome Sequencing Platform"/>
            <person name="Cuomo C."/>
            <person name="Litvintseva A."/>
            <person name="Chen Y."/>
            <person name="Heitman J."/>
            <person name="Sun S."/>
            <person name="Springer D."/>
            <person name="Dromer F."/>
            <person name="Young S.K."/>
            <person name="Zeng Q."/>
            <person name="Gargeya S."/>
            <person name="Fitzgerald M."/>
            <person name="Abouelleil A."/>
            <person name="Alvarado L."/>
            <person name="Berlin A.M."/>
            <person name="Chapman S.B."/>
            <person name="Dewar J."/>
            <person name="Goldberg J."/>
            <person name="Griggs A."/>
            <person name="Gujja S."/>
            <person name="Hansen M."/>
            <person name="Howarth C."/>
            <person name="Imamovic A."/>
            <person name="Larimer J."/>
            <person name="McCowan C."/>
            <person name="Murphy C."/>
            <person name="Pearson M."/>
            <person name="Priest M."/>
            <person name="Roberts A."/>
            <person name="Saif S."/>
            <person name="Shea T."/>
            <person name="Sykes S."/>
            <person name="Wortman J."/>
            <person name="Nusbaum C."/>
            <person name="Birren B."/>
        </authorList>
    </citation>
    <scope>NUCLEOTIDE SEQUENCE [LARGE SCALE GENOMIC DNA]</scope>
    <source>
        <strain evidence="3">CBS 10737</strain>
    </source>
</reference>
<reference evidence="4" key="4">
    <citation type="submission" date="2024-02" db="EMBL/GenBank/DDBJ databases">
        <title>Comparative genomics of Cryptococcus and Kwoniella reveals pathogenesis evolution and contrasting modes of karyotype evolution via chromosome fusion or intercentromeric recombination.</title>
        <authorList>
            <person name="Coelho M.A."/>
            <person name="David-Palma M."/>
            <person name="Shea T."/>
            <person name="Bowers K."/>
            <person name="McGinley-Smith S."/>
            <person name="Mohammad A.W."/>
            <person name="Gnirke A."/>
            <person name="Yurkov A.M."/>
            <person name="Nowrousian M."/>
            <person name="Sun S."/>
            <person name="Cuomo C.A."/>
            <person name="Heitman J."/>
        </authorList>
    </citation>
    <scope>NUCLEOTIDE SEQUENCE</scope>
    <source>
        <strain evidence="4">CBS 10737</strain>
    </source>
</reference>
<dbReference type="RefSeq" id="XP_019013100.1">
    <property type="nucleotide sequence ID" value="XM_019154360.1"/>
</dbReference>
<feature type="transmembrane region" description="Helical" evidence="2">
    <location>
        <begin position="6"/>
        <end position="30"/>
    </location>
</feature>
<dbReference type="EMBL" id="KV700115">
    <property type="protein sequence ID" value="OCF51881.1"/>
    <property type="molecule type" value="Genomic_DNA"/>
</dbReference>
<sequence>MALSKCHIIIISLLSIFICLIILLFIFCIYSSRKAHKDLIISQNSVLGKWKDNRISNSNILSLDSTKKKHSNLNECYRNISLKQIDVNDDIDKISIKTEKRGSGLAGIGTFSATTHKISSSGIPFPQHQNIKIPASNNIYDFKPDVLPKARPLSWSKGLPNLTRTRTRSKSNTSEKSKSSYKFTKYKMNKAPELPHIPRKNSARSLASQGCRDESLRRIILEYGENRDLRKDSISKR</sequence>
<organism evidence="3">
    <name type="scientific">Kwoniella pini CBS 10737</name>
    <dbReference type="NCBI Taxonomy" id="1296096"/>
    <lineage>
        <taxon>Eukaryota</taxon>
        <taxon>Fungi</taxon>
        <taxon>Dikarya</taxon>
        <taxon>Basidiomycota</taxon>
        <taxon>Agaricomycotina</taxon>
        <taxon>Tremellomycetes</taxon>
        <taxon>Tremellales</taxon>
        <taxon>Cryptococcaceae</taxon>
        <taxon>Kwoniella</taxon>
    </lineage>
</organism>
<dbReference type="Proteomes" id="UP000094020">
    <property type="component" value="Chromosome 6"/>
</dbReference>
<name>A0A1B9I8Z6_9TREE</name>
<proteinExistence type="predicted"/>
<evidence type="ECO:0000313" key="5">
    <source>
        <dbReference type="Proteomes" id="UP000094020"/>
    </source>
</evidence>
<keyword evidence="2" id="KW-0812">Transmembrane</keyword>
<evidence type="ECO:0000313" key="4">
    <source>
        <dbReference type="EMBL" id="WWC71104.1"/>
    </source>
</evidence>
<dbReference type="GeneID" id="30170966"/>
<accession>A0A1B9I8Z6</accession>
<keyword evidence="2" id="KW-1133">Transmembrane helix</keyword>
<protein>
    <submittedName>
        <fullName evidence="3">Uncharacterized protein</fullName>
    </submittedName>
</protein>
<evidence type="ECO:0000256" key="2">
    <source>
        <dbReference type="SAM" id="Phobius"/>
    </source>
</evidence>
<keyword evidence="5" id="KW-1185">Reference proteome</keyword>
<feature type="region of interest" description="Disordered" evidence="1">
    <location>
        <begin position="153"/>
        <end position="211"/>
    </location>
</feature>
<keyword evidence="2" id="KW-0472">Membrane</keyword>
<dbReference type="OrthoDB" id="10267707at2759"/>
<evidence type="ECO:0000313" key="3">
    <source>
        <dbReference type="EMBL" id="OCF51881.1"/>
    </source>
</evidence>
<gene>
    <name evidence="3" type="ORF">I206_02597</name>
    <name evidence="4" type="ORF">I206_105057</name>
</gene>
<evidence type="ECO:0000256" key="1">
    <source>
        <dbReference type="SAM" id="MobiDB-lite"/>
    </source>
</evidence>
<dbReference type="EMBL" id="CP144524">
    <property type="protein sequence ID" value="WWC71104.1"/>
    <property type="molecule type" value="Genomic_DNA"/>
</dbReference>
<dbReference type="AlphaFoldDB" id="A0A1B9I8Z6"/>
<reference evidence="3" key="3">
    <citation type="submission" date="2016-07" db="EMBL/GenBank/DDBJ databases">
        <title>Evolution of pathogenesis and genome organization in the Tremellales.</title>
        <authorList>
            <person name="Cuomo C."/>
            <person name="Litvintseva A."/>
            <person name="Heitman J."/>
            <person name="Chen Y."/>
            <person name="Sun S."/>
            <person name="Springer D."/>
            <person name="Dromer F."/>
            <person name="Young S."/>
            <person name="Zeng Q."/>
            <person name="Chapman S."/>
            <person name="Gujja S."/>
            <person name="Saif S."/>
            <person name="Birren B."/>
        </authorList>
    </citation>
    <scope>NUCLEOTIDE SEQUENCE</scope>
    <source>
        <strain evidence="3">CBS 10737</strain>
    </source>
</reference>
<reference evidence="4" key="2">
    <citation type="submission" date="2013-07" db="EMBL/GenBank/DDBJ databases">
        <authorList>
            <consortium name="The Broad Institute Genome Sequencing Platform"/>
            <person name="Cuomo C."/>
            <person name="Litvintseva A."/>
            <person name="Chen Y."/>
            <person name="Heitman J."/>
            <person name="Sun S."/>
            <person name="Springer D."/>
            <person name="Dromer F."/>
            <person name="Young S.K."/>
            <person name="Zeng Q."/>
            <person name="Gargeya S."/>
            <person name="Fitzgerald M."/>
            <person name="Abouelleil A."/>
            <person name="Alvarado L."/>
            <person name="Berlin A.M."/>
            <person name="Chapman S.B."/>
            <person name="Dewar J."/>
            <person name="Goldberg J."/>
            <person name="Griggs A."/>
            <person name="Gujja S."/>
            <person name="Hansen M."/>
            <person name="Howarth C."/>
            <person name="Imamovic A."/>
            <person name="Larimer J."/>
            <person name="McCowan C."/>
            <person name="Murphy C."/>
            <person name="Pearson M."/>
            <person name="Priest M."/>
            <person name="Roberts A."/>
            <person name="Saif S."/>
            <person name="Shea T."/>
            <person name="Sykes S."/>
            <person name="Wortman J."/>
            <person name="Nusbaum C."/>
            <person name="Birren B."/>
        </authorList>
    </citation>
    <scope>NUCLEOTIDE SEQUENCE</scope>
    <source>
        <strain evidence="4">CBS 10737</strain>
    </source>
</reference>
<dbReference type="KEGG" id="kpin:30170966"/>